<dbReference type="InterPro" id="IPR005471">
    <property type="entry name" value="Tscrpt_reg_IclR_N"/>
</dbReference>
<keyword evidence="7" id="KW-1185">Reference proteome</keyword>
<comment type="caution">
    <text evidence="6">The sequence shown here is derived from an EMBL/GenBank/DDBJ whole genome shotgun (WGS) entry which is preliminary data.</text>
</comment>
<dbReference type="PANTHER" id="PTHR30136:SF35">
    <property type="entry name" value="HTH-TYPE TRANSCRIPTIONAL REGULATOR RV1719"/>
    <property type="match status" value="1"/>
</dbReference>
<keyword evidence="1" id="KW-0805">Transcription regulation</keyword>
<evidence type="ECO:0000313" key="7">
    <source>
        <dbReference type="Proteomes" id="UP001597187"/>
    </source>
</evidence>
<dbReference type="Proteomes" id="UP001597187">
    <property type="component" value="Unassembled WGS sequence"/>
</dbReference>
<evidence type="ECO:0000256" key="1">
    <source>
        <dbReference type="ARBA" id="ARBA00023015"/>
    </source>
</evidence>
<name>A0ABD6AQP2_9EURY</name>
<dbReference type="EMBL" id="JBHUDC010000002">
    <property type="protein sequence ID" value="MFD1511902.1"/>
    <property type="molecule type" value="Genomic_DNA"/>
</dbReference>
<accession>A0ABD6AQP2</accession>
<dbReference type="InterPro" id="IPR050707">
    <property type="entry name" value="HTH_MetabolicPath_Reg"/>
</dbReference>
<dbReference type="InterPro" id="IPR029016">
    <property type="entry name" value="GAF-like_dom_sf"/>
</dbReference>
<dbReference type="Pfam" id="PF09339">
    <property type="entry name" value="HTH_IclR"/>
    <property type="match status" value="1"/>
</dbReference>
<evidence type="ECO:0000256" key="2">
    <source>
        <dbReference type="ARBA" id="ARBA00023125"/>
    </source>
</evidence>
<keyword evidence="2" id="KW-0238">DNA-binding</keyword>
<dbReference type="SUPFAM" id="SSF55781">
    <property type="entry name" value="GAF domain-like"/>
    <property type="match status" value="1"/>
</dbReference>
<protein>
    <submittedName>
        <fullName evidence="6">IclR family transcriptional regulator</fullName>
    </submittedName>
</protein>
<dbReference type="AlphaFoldDB" id="A0ABD6AQP2"/>
<dbReference type="InterPro" id="IPR036388">
    <property type="entry name" value="WH-like_DNA-bd_sf"/>
</dbReference>
<dbReference type="Gene3D" id="1.10.10.10">
    <property type="entry name" value="Winged helix-like DNA-binding domain superfamily/Winged helix DNA-binding domain"/>
    <property type="match status" value="1"/>
</dbReference>
<dbReference type="Gene3D" id="3.30.450.40">
    <property type="match status" value="1"/>
</dbReference>
<reference evidence="6 7" key="1">
    <citation type="journal article" date="2019" name="Int. J. Syst. Evol. Microbiol.">
        <title>The Global Catalogue of Microorganisms (GCM) 10K type strain sequencing project: providing services to taxonomists for standard genome sequencing and annotation.</title>
        <authorList>
            <consortium name="The Broad Institute Genomics Platform"/>
            <consortium name="The Broad Institute Genome Sequencing Center for Infectious Disease"/>
            <person name="Wu L."/>
            <person name="Ma J."/>
        </authorList>
    </citation>
    <scope>NUCLEOTIDE SEQUENCE [LARGE SCALE GENOMIC DNA]</scope>
    <source>
        <strain evidence="6 7">CGMCC 1.12563</strain>
    </source>
</reference>
<dbReference type="InterPro" id="IPR011991">
    <property type="entry name" value="ArsR-like_HTH"/>
</dbReference>
<dbReference type="SMART" id="SM00346">
    <property type="entry name" value="HTH_ICLR"/>
    <property type="match status" value="1"/>
</dbReference>
<evidence type="ECO:0000313" key="6">
    <source>
        <dbReference type="EMBL" id="MFD1511902.1"/>
    </source>
</evidence>
<feature type="domain" description="HTH iclR-type" evidence="4">
    <location>
        <begin position="14"/>
        <end position="73"/>
    </location>
</feature>
<organism evidence="6 7">
    <name type="scientific">Halomarina rubra</name>
    <dbReference type="NCBI Taxonomy" id="2071873"/>
    <lineage>
        <taxon>Archaea</taxon>
        <taxon>Methanobacteriati</taxon>
        <taxon>Methanobacteriota</taxon>
        <taxon>Stenosarchaea group</taxon>
        <taxon>Halobacteria</taxon>
        <taxon>Halobacteriales</taxon>
        <taxon>Natronomonadaceae</taxon>
        <taxon>Halomarina</taxon>
    </lineage>
</organism>
<dbReference type="InterPro" id="IPR036390">
    <property type="entry name" value="WH_DNA-bd_sf"/>
</dbReference>
<dbReference type="CDD" id="cd00090">
    <property type="entry name" value="HTH_ARSR"/>
    <property type="match status" value="1"/>
</dbReference>
<dbReference type="RefSeq" id="WP_250871885.1">
    <property type="nucleotide sequence ID" value="NZ_JALXFV010000002.1"/>
</dbReference>
<dbReference type="PROSITE" id="PS51077">
    <property type="entry name" value="HTH_ICLR"/>
    <property type="match status" value="1"/>
</dbReference>
<feature type="domain" description="IclR-ED" evidence="5">
    <location>
        <begin position="74"/>
        <end position="242"/>
    </location>
</feature>
<sequence length="243" mass="26044">MGDERYANDGQYTVQGVVTAFRVVEAVHNLDGAGTTELADQLDLSKGAVHKHLKTLEQLGYLVRRDDAYHVGLRFLNLGLDARRRSDLYSVARSSVETLAGNAGERAFLVVAEAEEAVVLYSVDEGSYDAGGTEGKRLPLQTSVPGRAILAHRPDLQSDDITSEQKSALRQIRDQGYALGTEPSLGVSSRCIAAPIVDLEDRAVAALCVIGTSGSLSGKRFEEDVTGLVFSEAKTIEAHLLSA</sequence>
<keyword evidence="3" id="KW-0804">Transcription</keyword>
<dbReference type="InterPro" id="IPR014757">
    <property type="entry name" value="Tscrpt_reg_IclR_C"/>
</dbReference>
<dbReference type="GO" id="GO:0003677">
    <property type="term" value="F:DNA binding"/>
    <property type="evidence" value="ECO:0007669"/>
    <property type="project" value="UniProtKB-KW"/>
</dbReference>
<dbReference type="SUPFAM" id="SSF46785">
    <property type="entry name" value="Winged helix' DNA-binding domain"/>
    <property type="match status" value="1"/>
</dbReference>
<dbReference type="GO" id="GO:0006355">
    <property type="term" value="P:regulation of DNA-templated transcription"/>
    <property type="evidence" value="ECO:0007669"/>
    <property type="project" value="UniProtKB-ARBA"/>
</dbReference>
<proteinExistence type="predicted"/>
<dbReference type="Pfam" id="PF01614">
    <property type="entry name" value="IclR_C"/>
    <property type="match status" value="1"/>
</dbReference>
<gene>
    <name evidence="6" type="ORF">ACFSBT_01245</name>
</gene>
<evidence type="ECO:0000259" key="5">
    <source>
        <dbReference type="PROSITE" id="PS51078"/>
    </source>
</evidence>
<evidence type="ECO:0000259" key="4">
    <source>
        <dbReference type="PROSITE" id="PS51077"/>
    </source>
</evidence>
<dbReference type="PANTHER" id="PTHR30136">
    <property type="entry name" value="HELIX-TURN-HELIX TRANSCRIPTIONAL REGULATOR, ICLR FAMILY"/>
    <property type="match status" value="1"/>
</dbReference>
<evidence type="ECO:0000256" key="3">
    <source>
        <dbReference type="ARBA" id="ARBA00023163"/>
    </source>
</evidence>
<dbReference type="PROSITE" id="PS51078">
    <property type="entry name" value="ICLR_ED"/>
    <property type="match status" value="1"/>
</dbReference>